<evidence type="ECO:0000313" key="10">
    <source>
        <dbReference type="Proteomes" id="UP000245946"/>
    </source>
</evidence>
<feature type="repeat" description="RCC1" evidence="6">
    <location>
        <begin position="192"/>
        <end position="255"/>
    </location>
</feature>
<keyword evidence="2" id="KW-0677">Repeat</keyword>
<evidence type="ECO:0000256" key="5">
    <source>
        <dbReference type="PROSITE-ProRule" id="PRU00146"/>
    </source>
</evidence>
<dbReference type="GO" id="GO:0008270">
    <property type="term" value="F:zinc ion binding"/>
    <property type="evidence" value="ECO:0007669"/>
    <property type="project" value="UniProtKB-KW"/>
</dbReference>
<proteinExistence type="predicted"/>
<dbReference type="InterPro" id="IPR019787">
    <property type="entry name" value="Znf_PHD-finger"/>
</dbReference>
<dbReference type="Proteomes" id="UP000245946">
    <property type="component" value="Unassembled WGS sequence"/>
</dbReference>
<dbReference type="GO" id="GO:0016020">
    <property type="term" value="C:membrane"/>
    <property type="evidence" value="ECO:0007669"/>
    <property type="project" value="TreeGrafter"/>
</dbReference>
<dbReference type="Gene3D" id="3.30.40.10">
    <property type="entry name" value="Zinc/RING finger domain, C3HC4 (zinc finger)"/>
    <property type="match status" value="1"/>
</dbReference>
<dbReference type="InterPro" id="IPR011011">
    <property type="entry name" value="Znf_FYVE_PHD"/>
</dbReference>
<feature type="compositionally biased region" description="Basic residues" evidence="7">
    <location>
        <begin position="533"/>
        <end position="545"/>
    </location>
</feature>
<dbReference type="EMBL" id="KZ819294">
    <property type="protein sequence ID" value="PWN97641.1"/>
    <property type="molecule type" value="Genomic_DNA"/>
</dbReference>
<dbReference type="PROSITE" id="PS50012">
    <property type="entry name" value="RCC1_3"/>
    <property type="match status" value="3"/>
</dbReference>
<keyword evidence="4" id="KW-0862">Zinc</keyword>
<dbReference type="STRING" id="58919.A0A316Z7U8"/>
<dbReference type="GeneID" id="37270094"/>
<dbReference type="InterPro" id="IPR013083">
    <property type="entry name" value="Znf_RING/FYVE/PHD"/>
</dbReference>
<reference evidence="9 10" key="1">
    <citation type="journal article" date="2018" name="Mol. Biol. Evol.">
        <title>Broad Genomic Sampling Reveals a Smut Pathogenic Ancestry of the Fungal Clade Ustilaginomycotina.</title>
        <authorList>
            <person name="Kijpornyongpan T."/>
            <person name="Mondo S.J."/>
            <person name="Barry K."/>
            <person name="Sandor L."/>
            <person name="Lee J."/>
            <person name="Lipzen A."/>
            <person name="Pangilinan J."/>
            <person name="LaButti K."/>
            <person name="Hainaut M."/>
            <person name="Henrissat B."/>
            <person name="Grigoriev I.V."/>
            <person name="Spatafora J.W."/>
            <person name="Aime M.C."/>
        </authorList>
    </citation>
    <scope>NUCLEOTIDE SEQUENCE [LARGE SCALE GENOMIC DNA]</scope>
    <source>
        <strain evidence="9 10">MCA 4186</strain>
    </source>
</reference>
<dbReference type="Pfam" id="PF00628">
    <property type="entry name" value="PHD"/>
    <property type="match status" value="1"/>
</dbReference>
<evidence type="ECO:0000256" key="2">
    <source>
        <dbReference type="ARBA" id="ARBA00022737"/>
    </source>
</evidence>
<sequence length="545" mass="57973">MPSSSLPQWGRVLIAGGTDWPNLGRKPTGPKVVNEAAPDLHSPHILRALSNIRITRVFTSHSSSHSVFLAVDGRAWMLGRNERGQCGVDAAARPALHVPHMLAPGDFEPPLPEGEDGHIVYAATGRTHTLLVTAAGAVYSAGDNKLGQCGQDKLGDILRFKRIDGAAYTKEKDGAVAVSCGLGFSLILTRSGKVYAMGSSEKGQLGNGKTGEHFVSANKLAFATYSEPTLVRALADKKIVQIACGQQHSIALEDNGYVYVWGFGGYGRLGTGTQHDVLVPQLVTQFARDNTMTRATAVFAGPTCSAVIDGQAMYYVAGKWKTSGDGGAGQGYMTFKYLQELMGVHCLNAALGGVTLLVTARELETANTGPQEATMNVCWGQGANNGELGVGLGKPKSATKPQRCETLDRIAVLDVGAAQNTTFYVVRNMGDAYSDLPRFPELVDSSDLCKRCGREESARGPEDALLECEKCENPRHLACLEPPLSEVPEGEWHCPDCIADAGAAGYLEPGGKLADGGSKRKVEDDEDDDASSKRAKGRTPAKKRK</sequence>
<keyword evidence="3 5" id="KW-0863">Zinc-finger</keyword>
<feature type="domain" description="PHD-type" evidence="8">
    <location>
        <begin position="446"/>
        <end position="500"/>
    </location>
</feature>
<organism evidence="9 10">
    <name type="scientific">Tilletiopsis washingtonensis</name>
    <dbReference type="NCBI Taxonomy" id="58919"/>
    <lineage>
        <taxon>Eukaryota</taxon>
        <taxon>Fungi</taxon>
        <taxon>Dikarya</taxon>
        <taxon>Basidiomycota</taxon>
        <taxon>Ustilaginomycotina</taxon>
        <taxon>Exobasidiomycetes</taxon>
        <taxon>Entylomatales</taxon>
        <taxon>Entylomatales incertae sedis</taxon>
        <taxon>Tilletiopsis</taxon>
    </lineage>
</organism>
<evidence type="ECO:0000259" key="8">
    <source>
        <dbReference type="PROSITE" id="PS50016"/>
    </source>
</evidence>
<dbReference type="Pfam" id="PF25390">
    <property type="entry name" value="WD40_RLD"/>
    <property type="match status" value="1"/>
</dbReference>
<dbReference type="AlphaFoldDB" id="A0A316Z7U8"/>
<accession>A0A316Z7U8</accession>
<feature type="repeat" description="RCC1" evidence="6">
    <location>
        <begin position="256"/>
        <end position="311"/>
    </location>
</feature>
<dbReference type="Gene3D" id="2.130.10.30">
    <property type="entry name" value="Regulator of chromosome condensation 1/beta-lactamase-inhibitor protein II"/>
    <property type="match status" value="2"/>
</dbReference>
<dbReference type="OrthoDB" id="5370059at2759"/>
<keyword evidence="10" id="KW-1185">Reference proteome</keyword>
<evidence type="ECO:0000256" key="4">
    <source>
        <dbReference type="ARBA" id="ARBA00022833"/>
    </source>
</evidence>
<feature type="repeat" description="RCC1" evidence="6">
    <location>
        <begin position="73"/>
        <end position="135"/>
    </location>
</feature>
<protein>
    <submittedName>
        <fullName evidence="9">RCC1/BLIP-II</fullName>
    </submittedName>
</protein>
<feature type="region of interest" description="Disordered" evidence="7">
    <location>
        <begin position="508"/>
        <end position="545"/>
    </location>
</feature>
<evidence type="ECO:0000313" key="9">
    <source>
        <dbReference type="EMBL" id="PWN97641.1"/>
    </source>
</evidence>
<dbReference type="InterPro" id="IPR058923">
    <property type="entry name" value="RCC1-like_dom"/>
</dbReference>
<dbReference type="PANTHER" id="PTHR46207:SF1">
    <property type="entry name" value="PROTEIN RCC2"/>
    <property type="match status" value="1"/>
</dbReference>
<dbReference type="RefSeq" id="XP_025597920.1">
    <property type="nucleotide sequence ID" value="XM_025742550.1"/>
</dbReference>
<evidence type="ECO:0000256" key="6">
    <source>
        <dbReference type="PROSITE-ProRule" id="PRU00235"/>
    </source>
</evidence>
<dbReference type="InterPro" id="IPR009091">
    <property type="entry name" value="RCC1/BLIP-II"/>
</dbReference>
<dbReference type="GO" id="GO:0031267">
    <property type="term" value="F:small GTPase binding"/>
    <property type="evidence" value="ECO:0007669"/>
    <property type="project" value="TreeGrafter"/>
</dbReference>
<dbReference type="SUPFAM" id="SSF50985">
    <property type="entry name" value="RCC1/BLIP-II"/>
    <property type="match status" value="1"/>
</dbReference>
<evidence type="ECO:0000256" key="7">
    <source>
        <dbReference type="SAM" id="MobiDB-lite"/>
    </source>
</evidence>
<dbReference type="InterPro" id="IPR028641">
    <property type="entry name" value="RCC2"/>
</dbReference>
<dbReference type="PANTHER" id="PTHR46207">
    <property type="entry name" value="PROTEIN RCC2"/>
    <property type="match status" value="1"/>
</dbReference>
<gene>
    <name evidence="9" type="ORF">FA09DRAFT_330304</name>
</gene>
<evidence type="ECO:0000256" key="1">
    <source>
        <dbReference type="ARBA" id="ARBA00022723"/>
    </source>
</evidence>
<name>A0A316Z7U8_9BASI</name>
<dbReference type="SUPFAM" id="SSF57903">
    <property type="entry name" value="FYVE/PHD zinc finger"/>
    <property type="match status" value="1"/>
</dbReference>
<keyword evidence="1" id="KW-0479">Metal-binding</keyword>
<dbReference type="PROSITE" id="PS00626">
    <property type="entry name" value="RCC1_2"/>
    <property type="match status" value="1"/>
</dbReference>
<dbReference type="InterPro" id="IPR001965">
    <property type="entry name" value="Znf_PHD"/>
</dbReference>
<evidence type="ECO:0000256" key="3">
    <source>
        <dbReference type="ARBA" id="ARBA00022771"/>
    </source>
</evidence>
<dbReference type="PROSITE" id="PS50016">
    <property type="entry name" value="ZF_PHD_2"/>
    <property type="match status" value="1"/>
</dbReference>
<dbReference type="InterPro" id="IPR000408">
    <property type="entry name" value="Reg_chr_condens"/>
</dbReference>
<dbReference type="SMART" id="SM00249">
    <property type="entry name" value="PHD"/>
    <property type="match status" value="1"/>
</dbReference>